<dbReference type="AlphaFoldDB" id="A0A8S1XK01"/>
<accession>A0A8S1XK01</accession>
<evidence type="ECO:0000313" key="2">
    <source>
        <dbReference type="Proteomes" id="UP000683925"/>
    </source>
</evidence>
<sequence>MRERDNTSIQIANHQKLRCKQIFENNMGVAIKRSDGVTRIEGELMTLKSGLRLQIFSNNKYSYIIILNTL</sequence>
<gene>
    <name evidence="1" type="ORF">POCTA_138.1.T1240118</name>
</gene>
<comment type="caution">
    <text evidence="1">The sequence shown here is derived from an EMBL/GenBank/DDBJ whole genome shotgun (WGS) entry which is preliminary data.</text>
</comment>
<evidence type="ECO:0000313" key="1">
    <source>
        <dbReference type="EMBL" id="CAD8201451.1"/>
    </source>
</evidence>
<reference evidence="1" key="1">
    <citation type="submission" date="2021-01" db="EMBL/GenBank/DDBJ databases">
        <authorList>
            <consortium name="Genoscope - CEA"/>
            <person name="William W."/>
        </authorList>
    </citation>
    <scope>NUCLEOTIDE SEQUENCE</scope>
</reference>
<organism evidence="1 2">
    <name type="scientific">Paramecium octaurelia</name>
    <dbReference type="NCBI Taxonomy" id="43137"/>
    <lineage>
        <taxon>Eukaryota</taxon>
        <taxon>Sar</taxon>
        <taxon>Alveolata</taxon>
        <taxon>Ciliophora</taxon>
        <taxon>Intramacronucleata</taxon>
        <taxon>Oligohymenophorea</taxon>
        <taxon>Peniculida</taxon>
        <taxon>Parameciidae</taxon>
        <taxon>Paramecium</taxon>
    </lineage>
</organism>
<name>A0A8S1XK01_PAROT</name>
<dbReference type="EMBL" id="CAJJDP010000124">
    <property type="protein sequence ID" value="CAD8201451.1"/>
    <property type="molecule type" value="Genomic_DNA"/>
</dbReference>
<keyword evidence="2" id="KW-1185">Reference proteome</keyword>
<proteinExistence type="predicted"/>
<protein>
    <submittedName>
        <fullName evidence="1">Uncharacterized protein</fullName>
    </submittedName>
</protein>
<dbReference type="Proteomes" id="UP000683925">
    <property type="component" value="Unassembled WGS sequence"/>
</dbReference>